<dbReference type="InterPro" id="IPR020084">
    <property type="entry name" value="NUDIX_hydrolase_CS"/>
</dbReference>
<dbReference type="InterPro" id="IPR000086">
    <property type="entry name" value="NUDIX_hydrolase_dom"/>
</dbReference>
<dbReference type="PANTHER" id="PTHR43046">
    <property type="entry name" value="GDP-MANNOSE MANNOSYL HYDROLASE"/>
    <property type="match status" value="1"/>
</dbReference>
<dbReference type="Gene3D" id="3.90.79.10">
    <property type="entry name" value="Nucleoside Triphosphate Pyrophosphohydrolase"/>
    <property type="match status" value="1"/>
</dbReference>
<dbReference type="InterPro" id="IPR020476">
    <property type="entry name" value="Nudix_hydrolase"/>
</dbReference>
<name>A0ABN2MZ31_9PSEU</name>
<keyword evidence="7" id="KW-1185">Reference proteome</keyword>
<dbReference type="PRINTS" id="PR00502">
    <property type="entry name" value="NUDIXFAMILY"/>
</dbReference>
<evidence type="ECO:0000313" key="6">
    <source>
        <dbReference type="EMBL" id="GAA1842906.1"/>
    </source>
</evidence>
<evidence type="ECO:0000256" key="2">
    <source>
        <dbReference type="ARBA" id="ARBA00005582"/>
    </source>
</evidence>
<sequence length="124" mass="12958">MGGILHRGDGRLLLIERGTNPGRGLWSLPGGRLEPGETDATGLVREMAEETGLVVEVGALAGTVVIGPYRIADYFCTAVGGTLAAGDDAAAARWVDAAGFATLPLVENLESTLRGWDALPRGWR</sequence>
<evidence type="ECO:0000259" key="5">
    <source>
        <dbReference type="PROSITE" id="PS51462"/>
    </source>
</evidence>
<comment type="caution">
    <text evidence="6">The sequence shown here is derived from an EMBL/GenBank/DDBJ whole genome shotgun (WGS) entry which is preliminary data.</text>
</comment>
<comment type="similarity">
    <text evidence="2 4">Belongs to the Nudix hydrolase family.</text>
</comment>
<dbReference type="Proteomes" id="UP001500449">
    <property type="component" value="Unassembled WGS sequence"/>
</dbReference>
<feature type="domain" description="Nudix hydrolase" evidence="5">
    <location>
        <begin position="1"/>
        <end position="119"/>
    </location>
</feature>
<proteinExistence type="inferred from homology"/>
<dbReference type="Pfam" id="PF00293">
    <property type="entry name" value="NUDIX"/>
    <property type="match status" value="1"/>
</dbReference>
<dbReference type="SUPFAM" id="SSF55811">
    <property type="entry name" value="Nudix"/>
    <property type="match status" value="1"/>
</dbReference>
<comment type="cofactor">
    <cofactor evidence="1">
        <name>Mg(2+)</name>
        <dbReference type="ChEBI" id="CHEBI:18420"/>
    </cofactor>
</comment>
<keyword evidence="3 4" id="KW-0378">Hydrolase</keyword>
<dbReference type="InterPro" id="IPR015797">
    <property type="entry name" value="NUDIX_hydrolase-like_dom_sf"/>
</dbReference>
<protein>
    <submittedName>
        <fullName evidence="6">NUDIX domain-containing protein</fullName>
    </submittedName>
</protein>
<evidence type="ECO:0000256" key="1">
    <source>
        <dbReference type="ARBA" id="ARBA00001946"/>
    </source>
</evidence>
<dbReference type="PROSITE" id="PS00893">
    <property type="entry name" value="NUDIX_BOX"/>
    <property type="match status" value="1"/>
</dbReference>
<accession>A0ABN2MZ31</accession>
<dbReference type="PROSITE" id="PS51462">
    <property type="entry name" value="NUDIX"/>
    <property type="match status" value="1"/>
</dbReference>
<organism evidence="6 7">
    <name type="scientific">Pseudonocardia ailaonensis</name>
    <dbReference type="NCBI Taxonomy" id="367279"/>
    <lineage>
        <taxon>Bacteria</taxon>
        <taxon>Bacillati</taxon>
        <taxon>Actinomycetota</taxon>
        <taxon>Actinomycetes</taxon>
        <taxon>Pseudonocardiales</taxon>
        <taxon>Pseudonocardiaceae</taxon>
        <taxon>Pseudonocardia</taxon>
    </lineage>
</organism>
<dbReference type="EMBL" id="BAAAQK010000005">
    <property type="protein sequence ID" value="GAA1842906.1"/>
    <property type="molecule type" value="Genomic_DNA"/>
</dbReference>
<evidence type="ECO:0000313" key="7">
    <source>
        <dbReference type="Proteomes" id="UP001500449"/>
    </source>
</evidence>
<reference evidence="6 7" key="1">
    <citation type="journal article" date="2019" name="Int. J. Syst. Evol. Microbiol.">
        <title>The Global Catalogue of Microorganisms (GCM) 10K type strain sequencing project: providing services to taxonomists for standard genome sequencing and annotation.</title>
        <authorList>
            <consortium name="The Broad Institute Genomics Platform"/>
            <consortium name="The Broad Institute Genome Sequencing Center for Infectious Disease"/>
            <person name="Wu L."/>
            <person name="Ma J."/>
        </authorList>
    </citation>
    <scope>NUCLEOTIDE SEQUENCE [LARGE SCALE GENOMIC DNA]</scope>
    <source>
        <strain evidence="6 7">JCM 16009</strain>
    </source>
</reference>
<gene>
    <name evidence="6" type="ORF">GCM10009836_22870</name>
</gene>
<evidence type="ECO:0000256" key="3">
    <source>
        <dbReference type="ARBA" id="ARBA00022801"/>
    </source>
</evidence>
<evidence type="ECO:0000256" key="4">
    <source>
        <dbReference type="RuleBase" id="RU003476"/>
    </source>
</evidence>
<dbReference type="PANTHER" id="PTHR43046:SF14">
    <property type="entry name" value="MUTT_NUDIX FAMILY PROTEIN"/>
    <property type="match status" value="1"/>
</dbReference>